<dbReference type="InterPro" id="IPR010921">
    <property type="entry name" value="Trp_repressor/repl_initiator"/>
</dbReference>
<dbReference type="PANTHER" id="PTHR37936:SF3">
    <property type="entry name" value="TRANSPOSASE INSC FOR INSERTION ELEMENT IS2A-RELATED"/>
    <property type="match status" value="1"/>
</dbReference>
<dbReference type="AlphaFoldDB" id="A0A8G2CLW4"/>
<evidence type="ECO:0000313" key="1">
    <source>
        <dbReference type="EMBL" id="SIR10480.1"/>
    </source>
</evidence>
<dbReference type="OrthoDB" id="7267835at2"/>
<dbReference type="GO" id="GO:0004803">
    <property type="term" value="F:transposase activity"/>
    <property type="evidence" value="ECO:0007669"/>
    <property type="project" value="InterPro"/>
</dbReference>
<dbReference type="EMBL" id="FTNE01000015">
    <property type="protein sequence ID" value="SIR10480.1"/>
    <property type="molecule type" value="Genomic_DNA"/>
</dbReference>
<dbReference type="Pfam" id="PF01527">
    <property type="entry name" value="HTH_Tnp_1"/>
    <property type="match status" value="1"/>
</dbReference>
<reference evidence="1 2" key="1">
    <citation type="submission" date="2017-01" db="EMBL/GenBank/DDBJ databases">
        <authorList>
            <person name="Varghese N."/>
            <person name="Submissions S."/>
        </authorList>
    </citation>
    <scope>NUCLEOTIDE SEQUENCE [LARGE SCALE GENOMIC DNA]</scope>
    <source>
        <strain evidence="1 2">ATCC 35905</strain>
    </source>
</reference>
<feature type="non-terminal residue" evidence="1">
    <location>
        <position position="74"/>
    </location>
</feature>
<gene>
    <name evidence="1" type="ORF">SAMN05421828_11587</name>
</gene>
<accession>A0A8G2CLW4</accession>
<keyword evidence="2" id="KW-1185">Reference proteome</keyword>
<dbReference type="SUPFAM" id="SSF48295">
    <property type="entry name" value="TrpR-like"/>
    <property type="match status" value="1"/>
</dbReference>
<organism evidence="1 2">
    <name type="scientific">Acidiphilium rubrum</name>
    <dbReference type="NCBI Taxonomy" id="526"/>
    <lineage>
        <taxon>Bacteria</taxon>
        <taxon>Pseudomonadati</taxon>
        <taxon>Pseudomonadota</taxon>
        <taxon>Alphaproteobacteria</taxon>
        <taxon>Acetobacterales</taxon>
        <taxon>Acidocellaceae</taxon>
        <taxon>Acidiphilium</taxon>
    </lineage>
</organism>
<dbReference type="Proteomes" id="UP000186308">
    <property type="component" value="Unassembled WGS sequence"/>
</dbReference>
<dbReference type="PANTHER" id="PTHR37936">
    <property type="entry name" value="TRANSPOSASE INSC FOR INSERTION ELEMENT IS2A-RELATED"/>
    <property type="match status" value="1"/>
</dbReference>
<evidence type="ECO:0000313" key="2">
    <source>
        <dbReference type="Proteomes" id="UP000186308"/>
    </source>
</evidence>
<dbReference type="GO" id="GO:0043565">
    <property type="term" value="F:sequence-specific DNA binding"/>
    <property type="evidence" value="ECO:0007669"/>
    <property type="project" value="InterPro"/>
</dbReference>
<dbReference type="RefSeq" id="WP_139334101.1">
    <property type="nucleotide sequence ID" value="NZ_FTNE01000015.1"/>
</dbReference>
<protein>
    <submittedName>
        <fullName evidence="1">Transposase</fullName>
    </submittedName>
</protein>
<sequence>MEIITGTERRRRWRDEDKLRIVAEAEAPDAVFALVARRHEISRGQLWKWRGQVRRGELAPVRVEPEFIPVRVMA</sequence>
<dbReference type="GO" id="GO:0006313">
    <property type="term" value="P:DNA transposition"/>
    <property type="evidence" value="ECO:0007669"/>
    <property type="project" value="InterPro"/>
</dbReference>
<proteinExistence type="predicted"/>
<dbReference type="InterPro" id="IPR002514">
    <property type="entry name" value="Transposase_8"/>
</dbReference>
<comment type="caution">
    <text evidence="1">The sequence shown here is derived from an EMBL/GenBank/DDBJ whole genome shotgun (WGS) entry which is preliminary data.</text>
</comment>
<name>A0A8G2CLW4_ACIRU</name>